<organism evidence="1 2">
    <name type="scientific">Pseudoflavonifractor intestinihominis</name>
    <dbReference type="NCBI Taxonomy" id="3133171"/>
    <lineage>
        <taxon>Bacteria</taxon>
        <taxon>Bacillati</taxon>
        <taxon>Bacillota</taxon>
        <taxon>Clostridia</taxon>
        <taxon>Eubacteriales</taxon>
        <taxon>Oscillospiraceae</taxon>
        <taxon>Pseudoflavonifractor</taxon>
    </lineage>
</organism>
<reference evidence="1 2" key="1">
    <citation type="submission" date="2024-03" db="EMBL/GenBank/DDBJ databases">
        <title>Human intestinal bacterial collection.</title>
        <authorList>
            <person name="Pauvert C."/>
            <person name="Hitch T.C.A."/>
            <person name="Clavel T."/>
        </authorList>
    </citation>
    <scope>NUCLEOTIDE SEQUENCE [LARGE SCALE GENOMIC DNA]</scope>
    <source>
        <strain evidence="1 2">CLA-AP-H29</strain>
    </source>
</reference>
<accession>A0ABV1E619</accession>
<keyword evidence="2" id="KW-1185">Reference proteome</keyword>
<proteinExistence type="predicted"/>
<evidence type="ECO:0000313" key="2">
    <source>
        <dbReference type="Proteomes" id="UP001464378"/>
    </source>
</evidence>
<protein>
    <submittedName>
        <fullName evidence="1">Uncharacterized protein</fullName>
    </submittedName>
</protein>
<dbReference type="EMBL" id="JBBMFK010000002">
    <property type="protein sequence ID" value="MEQ2442185.1"/>
    <property type="molecule type" value="Genomic_DNA"/>
</dbReference>
<dbReference type="Proteomes" id="UP001464378">
    <property type="component" value="Unassembled WGS sequence"/>
</dbReference>
<comment type="caution">
    <text evidence="1">The sequence shown here is derived from an EMBL/GenBank/DDBJ whole genome shotgun (WGS) entry which is preliminary data.</text>
</comment>
<sequence>MTECYRYAVDTYEKMTDEAKSKISLELLYNAICYYHGDAEKIVQELLRMDQATLSKFTAMLAATRQQVKQMHKATLAAMPASGRSIFASPEVEDIIFYRISNGLPIA</sequence>
<evidence type="ECO:0000313" key="1">
    <source>
        <dbReference type="EMBL" id="MEQ2442185.1"/>
    </source>
</evidence>
<dbReference type="RefSeq" id="WP_349230807.1">
    <property type="nucleotide sequence ID" value="NZ_JBBMFK010000002.1"/>
</dbReference>
<gene>
    <name evidence="1" type="ORF">WMO64_01725</name>
</gene>
<name>A0ABV1E619_9FIRM</name>